<dbReference type="EMBL" id="KN716160">
    <property type="protein sequence ID" value="KJH52748.1"/>
    <property type="molecule type" value="Genomic_DNA"/>
</dbReference>
<evidence type="ECO:0000313" key="2">
    <source>
        <dbReference type="Proteomes" id="UP000053766"/>
    </source>
</evidence>
<name>A0A0D8Y7E4_DICVI</name>
<dbReference type="STRING" id="29172.A0A0D8Y7E4"/>
<proteinExistence type="predicted"/>
<dbReference type="OrthoDB" id="10475593at2759"/>
<gene>
    <name evidence="1" type="ORF">DICVIV_01092</name>
</gene>
<sequence>MIHLHLGQSACLPNEANFSGKVTINNMECQYSRLTQPTVGFPLAAQSVNFSIMETLPRYYNLINDKDAFLEIVIPDALVRVIQMLKCITIAVDVVVMKPTQSLWQRATIFEAVCQAYL</sequence>
<accession>A0A0D8Y7E4</accession>
<reference evidence="1 2" key="1">
    <citation type="submission" date="2013-11" db="EMBL/GenBank/DDBJ databases">
        <title>Draft genome of the bovine lungworm Dictyocaulus viviparus.</title>
        <authorList>
            <person name="Mitreva M."/>
        </authorList>
    </citation>
    <scope>NUCLEOTIDE SEQUENCE [LARGE SCALE GENOMIC DNA]</scope>
    <source>
        <strain evidence="1 2">HannoverDv2000</strain>
    </source>
</reference>
<evidence type="ECO:0000313" key="1">
    <source>
        <dbReference type="EMBL" id="KJH52748.1"/>
    </source>
</evidence>
<keyword evidence="2" id="KW-1185">Reference proteome</keyword>
<organism evidence="1 2">
    <name type="scientific">Dictyocaulus viviparus</name>
    <name type="common">Bovine lungworm</name>
    <dbReference type="NCBI Taxonomy" id="29172"/>
    <lineage>
        <taxon>Eukaryota</taxon>
        <taxon>Metazoa</taxon>
        <taxon>Ecdysozoa</taxon>
        <taxon>Nematoda</taxon>
        <taxon>Chromadorea</taxon>
        <taxon>Rhabditida</taxon>
        <taxon>Rhabditina</taxon>
        <taxon>Rhabditomorpha</taxon>
        <taxon>Strongyloidea</taxon>
        <taxon>Metastrongylidae</taxon>
        <taxon>Dictyocaulus</taxon>
    </lineage>
</organism>
<protein>
    <submittedName>
        <fullName evidence="1">Uncharacterized protein</fullName>
    </submittedName>
</protein>
<dbReference type="AlphaFoldDB" id="A0A0D8Y7E4"/>
<reference evidence="2" key="2">
    <citation type="journal article" date="2016" name="Sci. Rep.">
        <title>Dictyocaulus viviparus genome, variome and transcriptome elucidate lungworm biology and support future intervention.</title>
        <authorList>
            <person name="McNulty S.N."/>
            <person name="Strube C."/>
            <person name="Rosa B.A."/>
            <person name="Martin J.C."/>
            <person name="Tyagi R."/>
            <person name="Choi Y.J."/>
            <person name="Wang Q."/>
            <person name="Hallsworth Pepin K."/>
            <person name="Zhang X."/>
            <person name="Ozersky P."/>
            <person name="Wilson R.K."/>
            <person name="Sternberg P.W."/>
            <person name="Gasser R.B."/>
            <person name="Mitreva M."/>
        </authorList>
    </citation>
    <scope>NUCLEOTIDE SEQUENCE [LARGE SCALE GENOMIC DNA]</scope>
    <source>
        <strain evidence="2">HannoverDv2000</strain>
    </source>
</reference>
<dbReference type="Proteomes" id="UP000053766">
    <property type="component" value="Unassembled WGS sequence"/>
</dbReference>